<dbReference type="STRING" id="320778.ABT57_02040"/>
<feature type="signal peptide" evidence="1">
    <location>
        <begin position="1"/>
        <end position="29"/>
    </location>
</feature>
<evidence type="ECO:0008006" key="4">
    <source>
        <dbReference type="Google" id="ProtNLM"/>
    </source>
</evidence>
<organism evidence="2 3">
    <name type="scientific">Photobacterium ganghwense</name>
    <dbReference type="NCBI Taxonomy" id="320778"/>
    <lineage>
        <taxon>Bacteria</taxon>
        <taxon>Pseudomonadati</taxon>
        <taxon>Pseudomonadota</taxon>
        <taxon>Gammaproteobacteria</taxon>
        <taxon>Vibrionales</taxon>
        <taxon>Vibrionaceae</taxon>
        <taxon>Photobacterium</taxon>
    </lineage>
</organism>
<dbReference type="Proteomes" id="UP000035909">
    <property type="component" value="Unassembled WGS sequence"/>
</dbReference>
<reference evidence="2 3" key="1">
    <citation type="submission" date="2015-05" db="EMBL/GenBank/DDBJ databases">
        <title>Photobacterium galathea sp. nov.</title>
        <authorList>
            <person name="Machado H."/>
            <person name="Gram L."/>
        </authorList>
    </citation>
    <scope>NUCLEOTIDE SEQUENCE [LARGE SCALE GENOMIC DNA]</scope>
    <source>
        <strain evidence="2 3">DSM 22954</strain>
    </source>
</reference>
<dbReference type="AlphaFoldDB" id="A0A0J1HIU0"/>
<dbReference type="InterPro" id="IPR025293">
    <property type="entry name" value="YfiR/HmsC-like"/>
</dbReference>
<keyword evidence="1" id="KW-0732">Signal</keyword>
<dbReference type="Pfam" id="PF13689">
    <property type="entry name" value="DUF4154"/>
    <property type="match status" value="1"/>
</dbReference>
<accession>A0A0J1HIU0</accession>
<feature type="chain" id="PRO_5005252911" description="YfiR family protein" evidence="1">
    <location>
        <begin position="30"/>
        <end position="193"/>
    </location>
</feature>
<dbReference type="OrthoDB" id="5829553at2"/>
<dbReference type="EMBL" id="LDOU01000002">
    <property type="protein sequence ID" value="KLV11538.1"/>
    <property type="molecule type" value="Genomic_DNA"/>
</dbReference>
<keyword evidence="3" id="KW-1185">Reference proteome</keyword>
<dbReference type="RefSeq" id="WP_047883497.1">
    <property type="nucleotide sequence ID" value="NZ_CP071325.1"/>
</dbReference>
<gene>
    <name evidence="2" type="ORF">ABT57_02040</name>
</gene>
<evidence type="ECO:0000256" key="1">
    <source>
        <dbReference type="SAM" id="SignalP"/>
    </source>
</evidence>
<sequence length="193" mass="21457">MSTTSLRRSSGLLTILALFLLMTLNPARADHAMTGSFAVHKIKAVYIYRLASFIRWQVPEDHVARYCVLGRDSTTVTLQKLFTDKDHLGQFRSVGNLTDASKQCDLLYITAQKLPVLQSIPQYEGLLTISDSPQFLALGGMIELRAVGQQIKPVLSPHHLEKGRLSVKSQLLRIALLDDAYPVAQGGQHEKMD</sequence>
<proteinExistence type="predicted"/>
<dbReference type="PATRIC" id="fig|320778.3.peg.432"/>
<evidence type="ECO:0000313" key="2">
    <source>
        <dbReference type="EMBL" id="KLV11538.1"/>
    </source>
</evidence>
<evidence type="ECO:0000313" key="3">
    <source>
        <dbReference type="Proteomes" id="UP000035909"/>
    </source>
</evidence>
<comment type="caution">
    <text evidence="2">The sequence shown here is derived from an EMBL/GenBank/DDBJ whole genome shotgun (WGS) entry which is preliminary data.</text>
</comment>
<protein>
    <recommendedName>
        <fullName evidence="4">YfiR family protein</fullName>
    </recommendedName>
</protein>
<name>A0A0J1HIU0_9GAMM</name>